<accession>A0A328U932</accession>
<dbReference type="EMBL" id="QLUW01000002">
    <property type="protein sequence ID" value="RAP76556.1"/>
    <property type="molecule type" value="Genomic_DNA"/>
</dbReference>
<evidence type="ECO:0000313" key="4">
    <source>
        <dbReference type="Proteomes" id="UP000249260"/>
    </source>
</evidence>
<protein>
    <submittedName>
        <fullName evidence="3">Copper amine oxidase N-terminal domain-containing protein</fullName>
    </submittedName>
</protein>
<comment type="caution">
    <text evidence="3">The sequence shown here is derived from an EMBL/GenBank/DDBJ whole genome shotgun (WGS) entry which is preliminary data.</text>
</comment>
<keyword evidence="4" id="KW-1185">Reference proteome</keyword>
<dbReference type="AlphaFoldDB" id="A0A328U932"/>
<feature type="domain" description="Copper amine oxidase-like N-terminal" evidence="2">
    <location>
        <begin position="31"/>
        <end position="133"/>
    </location>
</feature>
<evidence type="ECO:0000313" key="3">
    <source>
        <dbReference type="EMBL" id="RAP76556.1"/>
    </source>
</evidence>
<dbReference type="Pfam" id="PF07833">
    <property type="entry name" value="Cu_amine_oxidN1"/>
    <property type="match status" value="1"/>
</dbReference>
<sequence length="281" mass="31711">MKKSFLGIFLAGFSLVLFSSPIYAAEIQINVDGSAIPSDMKPEIKNNRAMVPLRIISENLGANVEWANSVVTLTKGDMKLKLNVDSTTAIKNGKEISLKEKPYMKNNRIFVPLRFIAETFGSNVNYSKSSVTVDTEPLLIDDVQVKAVQQEYHMTMGGVVQQINGNAYNEAIYNTFLKNKGQKVKAPDSYSWWPDIDTPGHYYKNAQYDFLDDKANSLLRFDIYSLIYPDESSSGYPKVLMYDVTKDEWYMFNDNANQSINRFIGIALKNGFVKIISNTVV</sequence>
<gene>
    <name evidence="3" type="ORF">DL346_14380</name>
</gene>
<organism evidence="3 4">
    <name type="scientific">Paenibacillus montanisoli</name>
    <dbReference type="NCBI Taxonomy" id="2081970"/>
    <lineage>
        <taxon>Bacteria</taxon>
        <taxon>Bacillati</taxon>
        <taxon>Bacillota</taxon>
        <taxon>Bacilli</taxon>
        <taxon>Bacillales</taxon>
        <taxon>Paenibacillaceae</taxon>
        <taxon>Paenibacillus</taxon>
    </lineage>
</organism>
<evidence type="ECO:0000259" key="2">
    <source>
        <dbReference type="Pfam" id="PF07833"/>
    </source>
</evidence>
<dbReference type="OrthoDB" id="9778320at2"/>
<feature type="signal peptide" evidence="1">
    <location>
        <begin position="1"/>
        <end position="24"/>
    </location>
</feature>
<reference evidence="3 4" key="1">
    <citation type="submission" date="2018-06" db="EMBL/GenBank/DDBJ databases">
        <title>Paenibacillus montanisoli sp. nov., isolated from mountain area soil.</title>
        <authorList>
            <person name="Wu M."/>
        </authorList>
    </citation>
    <scope>NUCLEOTIDE SEQUENCE [LARGE SCALE GENOMIC DNA]</scope>
    <source>
        <strain evidence="3 4">RA17</strain>
    </source>
</reference>
<feature type="chain" id="PRO_5016364909" evidence="1">
    <location>
        <begin position="25"/>
        <end position="281"/>
    </location>
</feature>
<dbReference type="Gene3D" id="3.30.457.10">
    <property type="entry name" value="Copper amine oxidase-like, N-terminal domain"/>
    <property type="match status" value="1"/>
</dbReference>
<proteinExistence type="predicted"/>
<dbReference type="InterPro" id="IPR012854">
    <property type="entry name" value="Cu_amine_oxidase-like_N"/>
</dbReference>
<dbReference type="Proteomes" id="UP000249260">
    <property type="component" value="Unassembled WGS sequence"/>
</dbReference>
<dbReference type="InterPro" id="IPR036582">
    <property type="entry name" value="Mao_N_sf"/>
</dbReference>
<evidence type="ECO:0000256" key="1">
    <source>
        <dbReference type="SAM" id="SignalP"/>
    </source>
</evidence>
<name>A0A328U932_9BACL</name>
<keyword evidence="1" id="KW-0732">Signal</keyword>
<dbReference type="RefSeq" id="WP_112882774.1">
    <property type="nucleotide sequence ID" value="NZ_QLUW01000002.1"/>
</dbReference>
<dbReference type="SUPFAM" id="SSF55383">
    <property type="entry name" value="Copper amine oxidase, domain N"/>
    <property type="match status" value="2"/>
</dbReference>